<evidence type="ECO:0000259" key="2">
    <source>
        <dbReference type="Pfam" id="PF12904"/>
    </source>
</evidence>
<evidence type="ECO:0000313" key="5">
    <source>
        <dbReference type="Proteomes" id="UP000248790"/>
    </source>
</evidence>
<dbReference type="AlphaFoldDB" id="A0A327X2C1"/>
<feature type="domain" description="Putative collagen-binding" evidence="2">
    <location>
        <begin position="364"/>
        <end position="454"/>
    </location>
</feature>
<dbReference type="Pfam" id="PF12904">
    <property type="entry name" value="Collagen_bind_2"/>
    <property type="match status" value="1"/>
</dbReference>
<dbReference type="InterPro" id="IPR017853">
    <property type="entry name" value="GH"/>
</dbReference>
<dbReference type="Pfam" id="PF13204">
    <property type="entry name" value="Apiosidase"/>
    <property type="match status" value="1"/>
</dbReference>
<dbReference type="SUPFAM" id="SSF51445">
    <property type="entry name" value="(Trans)glycosidases"/>
    <property type="match status" value="1"/>
</dbReference>
<name>A0A327X2C1_LARAB</name>
<dbReference type="Proteomes" id="UP000248790">
    <property type="component" value="Unassembled WGS sequence"/>
</dbReference>
<feature type="signal peptide" evidence="1">
    <location>
        <begin position="1"/>
        <end position="19"/>
    </location>
</feature>
<dbReference type="EMBL" id="QLMC01000002">
    <property type="protein sequence ID" value="RAK00558.1"/>
    <property type="molecule type" value="Genomic_DNA"/>
</dbReference>
<accession>A0A327X2C1</accession>
<protein>
    <submittedName>
        <fullName evidence="4">Collagenase-like protein with putative collagen-binding domain</fullName>
    </submittedName>
</protein>
<comment type="caution">
    <text evidence="4">The sequence shown here is derived from an EMBL/GenBank/DDBJ whole genome shotgun (WGS) entry which is preliminary data.</text>
</comment>
<dbReference type="RefSeq" id="WP_111628290.1">
    <property type="nucleotide sequence ID" value="NZ_QLMC01000002.1"/>
</dbReference>
<proteinExistence type="predicted"/>
<evidence type="ECO:0000256" key="1">
    <source>
        <dbReference type="SAM" id="SignalP"/>
    </source>
</evidence>
<feature type="domain" description="Apiosidase-like catalytic" evidence="3">
    <location>
        <begin position="31"/>
        <end position="361"/>
    </location>
</feature>
<sequence>MKRWMILAGLLLANWLSYAQKPFSHGRLRVSDNKRYLVHQDGTPFFWLGDTAWELFHRLNREDADRYLKRRAEQGFTVVQAVALAELDGLNDPNALGERPLQNNDPAQPNEAYFKHVDYIIGKAAENGMVVALLPTWGDKLNKSTWGKGPEIFNTANARAFGRWMGNRYKDRDNIVWVLGGDRTPRENSDDVAVWRAMAEGVAEGVGGNDKALMSFHPQPNALEMGGSSHWFHNDNWLDFNMLQNGHCRDTPTHDKIAFVYNRTPAKPVIDAEPIYEDHPVCFNVQDLGTSNAYDVRKYAYLDLFAGAHGHTYGCHDIWQMYSPGKEPVNGPHFAWYDALNLPGASQMQFVRRLMESRPLLDRVPDQSLIAENNYVPAERIQATRGKDYAFVYTAAGKPFTLQLGRISGKEVKTYWFDPRKGEVKPAGTFANQGRQSMKPPTTGYGQDWVLIVDDAAKNFAMPVAAQ</sequence>
<keyword evidence="5" id="KW-1185">Reference proteome</keyword>
<reference evidence="4 5" key="1">
    <citation type="submission" date="2018-06" db="EMBL/GenBank/DDBJ databases">
        <title>Genomic Encyclopedia of Archaeal and Bacterial Type Strains, Phase II (KMG-II): from individual species to whole genera.</title>
        <authorList>
            <person name="Goeker M."/>
        </authorList>
    </citation>
    <scope>NUCLEOTIDE SEQUENCE [LARGE SCALE GENOMIC DNA]</scope>
    <source>
        <strain evidence="4 5">DSM 21851</strain>
    </source>
</reference>
<dbReference type="InterPro" id="IPR025277">
    <property type="entry name" value="Apiosidase-like_cat_dom"/>
</dbReference>
<organism evidence="4 5">
    <name type="scientific">Larkinella arboricola</name>
    <dbReference type="NCBI Taxonomy" id="643671"/>
    <lineage>
        <taxon>Bacteria</taxon>
        <taxon>Pseudomonadati</taxon>
        <taxon>Bacteroidota</taxon>
        <taxon>Cytophagia</taxon>
        <taxon>Cytophagales</taxon>
        <taxon>Spirosomataceae</taxon>
        <taxon>Larkinella</taxon>
    </lineage>
</organism>
<evidence type="ECO:0000313" key="4">
    <source>
        <dbReference type="EMBL" id="RAK00558.1"/>
    </source>
</evidence>
<dbReference type="PANTHER" id="PTHR37836">
    <property type="entry name" value="LMO1036 PROTEIN"/>
    <property type="match status" value="1"/>
</dbReference>
<dbReference type="OrthoDB" id="59486at2"/>
<dbReference type="PANTHER" id="PTHR37836:SF3">
    <property type="entry name" value="ENDOGLUCANASE"/>
    <property type="match status" value="1"/>
</dbReference>
<dbReference type="InterPro" id="IPR024749">
    <property type="entry name" value="Collagen-bd_put"/>
</dbReference>
<gene>
    <name evidence="4" type="ORF">LX87_02266</name>
</gene>
<keyword evidence="1" id="KW-0732">Signal</keyword>
<feature type="chain" id="PRO_5016460390" evidence="1">
    <location>
        <begin position="20"/>
        <end position="467"/>
    </location>
</feature>
<evidence type="ECO:0000259" key="3">
    <source>
        <dbReference type="Pfam" id="PF13204"/>
    </source>
</evidence>
<dbReference type="Gene3D" id="3.20.20.80">
    <property type="entry name" value="Glycosidases"/>
    <property type="match status" value="1"/>
</dbReference>